<feature type="compositionally biased region" description="Low complexity" evidence="9">
    <location>
        <begin position="202"/>
        <end position="213"/>
    </location>
</feature>
<dbReference type="RefSeq" id="WP_281929109.1">
    <property type="nucleotide sequence ID" value="NZ_AP027142.1"/>
</dbReference>
<dbReference type="InterPro" id="IPR015421">
    <property type="entry name" value="PyrdxlP-dep_Trfase_major"/>
</dbReference>
<dbReference type="CDD" id="cd06453">
    <property type="entry name" value="SufS_like"/>
    <property type="match status" value="1"/>
</dbReference>
<evidence type="ECO:0000313" key="11">
    <source>
        <dbReference type="EMBL" id="BDV35622.1"/>
    </source>
</evidence>
<evidence type="ECO:0000259" key="10">
    <source>
        <dbReference type="Pfam" id="PF00266"/>
    </source>
</evidence>
<evidence type="ECO:0000256" key="4">
    <source>
        <dbReference type="ARBA" id="ARBA00022679"/>
    </source>
</evidence>
<evidence type="ECO:0000256" key="8">
    <source>
        <dbReference type="RuleBase" id="RU004506"/>
    </source>
</evidence>
<organism evidence="11 12">
    <name type="scientific">Methylocystis iwaonis</name>
    <dbReference type="NCBI Taxonomy" id="2885079"/>
    <lineage>
        <taxon>Bacteria</taxon>
        <taxon>Pseudomonadati</taxon>
        <taxon>Pseudomonadota</taxon>
        <taxon>Alphaproteobacteria</taxon>
        <taxon>Hyphomicrobiales</taxon>
        <taxon>Methylocystaceae</taxon>
        <taxon>Methylocystis</taxon>
    </lineage>
</organism>
<comment type="similarity">
    <text evidence="2 8">Belongs to the class-V pyridoxal-phosphate-dependent aminotransferase family. Csd subfamily.</text>
</comment>
<accession>A0ABN6VKI9</accession>
<keyword evidence="5 8" id="KW-0663">Pyridoxal phosphate</keyword>
<dbReference type="NCBIfam" id="TIGR01979">
    <property type="entry name" value="sufS"/>
    <property type="match status" value="1"/>
</dbReference>
<comment type="cofactor">
    <cofactor evidence="1 7">
        <name>pyridoxal 5'-phosphate</name>
        <dbReference type="ChEBI" id="CHEBI:597326"/>
    </cofactor>
</comment>
<name>A0ABN6VKI9_9HYPH</name>
<dbReference type="InterPro" id="IPR000192">
    <property type="entry name" value="Aminotrans_V_dom"/>
</dbReference>
<keyword evidence="4 8" id="KW-0808">Transferase</keyword>
<feature type="compositionally biased region" description="Low complexity" evidence="9">
    <location>
        <begin position="311"/>
        <end position="328"/>
    </location>
</feature>
<evidence type="ECO:0000256" key="1">
    <source>
        <dbReference type="ARBA" id="ARBA00001933"/>
    </source>
</evidence>
<comment type="catalytic activity">
    <reaction evidence="6 8">
        <text>(sulfur carrier)-H + L-cysteine = (sulfur carrier)-SH + L-alanine</text>
        <dbReference type="Rhea" id="RHEA:43892"/>
        <dbReference type="Rhea" id="RHEA-COMP:14737"/>
        <dbReference type="Rhea" id="RHEA-COMP:14739"/>
        <dbReference type="ChEBI" id="CHEBI:29917"/>
        <dbReference type="ChEBI" id="CHEBI:35235"/>
        <dbReference type="ChEBI" id="CHEBI:57972"/>
        <dbReference type="ChEBI" id="CHEBI:64428"/>
        <dbReference type="EC" id="2.8.1.7"/>
    </reaction>
</comment>
<dbReference type="PANTHER" id="PTHR43586:SF8">
    <property type="entry name" value="CYSTEINE DESULFURASE 1, CHLOROPLASTIC"/>
    <property type="match status" value="1"/>
</dbReference>
<dbReference type="Pfam" id="PF00266">
    <property type="entry name" value="Aminotran_5"/>
    <property type="match status" value="1"/>
</dbReference>
<sequence length="745" mass="78428">MSPAKPAIPASADLPLDNLPAQDAGHHAAPTIDPNMIARLANAFFQQPPVPLANSSLPFGPPALTPSLPDAPAPSVVTTVAPLAPARTQMGPPDVPQTTILSVIPTPNIPAPAAPTGLQSPTRPLGLDQIPQPGASLGSSTPSAIPSDVDYSLIPRLLAADMSLVPQSHVNAPEAIGPAGVSASPAVDNLYFLHERAAPTSAPAAPAPSYLSPHTPAVAPQPELGQPNIPVSAPSAPAEAEARAPAAPESFAISGPSEADPHRLSDSASLATPPVGGEQFSSGFESFPTPGQSGPAASDALYFVSHTGGHPAAAPAQPAAEPQGFAPQLSPSSTETRQVFDPYRVKRDFPILQQQVHGKPLVWLDNAATTQKPQSVIDRLSHFYEYENSNIHRAAHALAARSTDAYEAAREKVRRFLKAPSVKDIVFVRGATEGINLVAQAWGRRNVREGDEIVVSWLEHHANIVPWQMLCAEKGARLRVAPVDDRGQLILEEYEKLLNPKTRIVAVTQVSNALGTVTPVREITAMAHRHGACVLIDGAQSVSHMPVDVQSIDCDFFIFSGHKVFGPTGIGVVYGKDAVLENMPPWQGGGNMIADVTFEKTIYQGAPERFEAGTGNIADAVGLGAALDYVESIGMEVIARYEHDLLVYATEKMRLVPGLTFIGTAAEKASVLSFVLDGHSTQEVGKALDREGIAVRAGHHCAQPILRRFGLEATVRPSLAFYNTCADVDALVAALLKLQAGRGGF</sequence>
<feature type="region of interest" description="Disordered" evidence="9">
    <location>
        <begin position="309"/>
        <end position="334"/>
    </location>
</feature>
<evidence type="ECO:0000256" key="2">
    <source>
        <dbReference type="ARBA" id="ARBA00010447"/>
    </source>
</evidence>
<dbReference type="InterPro" id="IPR020578">
    <property type="entry name" value="Aminotrans_V_PyrdxlP_BS"/>
</dbReference>
<evidence type="ECO:0000256" key="5">
    <source>
        <dbReference type="ARBA" id="ARBA00022898"/>
    </source>
</evidence>
<protein>
    <recommendedName>
        <fullName evidence="3 8">Cysteine desulfurase</fullName>
        <ecNumber evidence="3 8">2.8.1.7</ecNumber>
    </recommendedName>
</protein>
<feature type="region of interest" description="Disordered" evidence="9">
    <location>
        <begin position="110"/>
        <end position="145"/>
    </location>
</feature>
<reference evidence="11 12" key="1">
    <citation type="journal article" date="2023" name="Int. J. Syst. Evol. Microbiol.">
        <title>Methylocystis iwaonis sp. nov., a type II methane-oxidizing bacterium from surface soil of a rice paddy field in Japan, and emended description of the genus Methylocystis (ex Whittenbury et al. 1970) Bowman et al. 1993.</title>
        <authorList>
            <person name="Kaise H."/>
            <person name="Sawadogo J.B."/>
            <person name="Alam M.S."/>
            <person name="Ueno C."/>
            <person name="Dianou D."/>
            <person name="Shinjo R."/>
            <person name="Asakawa S."/>
        </authorList>
    </citation>
    <scope>NUCLEOTIDE SEQUENCE [LARGE SCALE GENOMIC DNA]</scope>
    <source>
        <strain evidence="11 12">SS37A-Re</strain>
    </source>
</reference>
<dbReference type="EMBL" id="AP027142">
    <property type="protein sequence ID" value="BDV35622.1"/>
    <property type="molecule type" value="Genomic_DNA"/>
</dbReference>
<dbReference type="PROSITE" id="PS00595">
    <property type="entry name" value="AA_TRANSFER_CLASS_5"/>
    <property type="match status" value="1"/>
</dbReference>
<dbReference type="Proteomes" id="UP001317629">
    <property type="component" value="Chromosome"/>
</dbReference>
<dbReference type="InterPro" id="IPR015422">
    <property type="entry name" value="PyrdxlP-dep_Trfase_small"/>
</dbReference>
<dbReference type="Gene3D" id="3.40.640.10">
    <property type="entry name" value="Type I PLP-dependent aspartate aminotransferase-like (Major domain)"/>
    <property type="match status" value="1"/>
</dbReference>
<dbReference type="NCBIfam" id="NF041166">
    <property type="entry name" value="f2_encap_cargo1"/>
    <property type="match status" value="1"/>
</dbReference>
<evidence type="ECO:0000256" key="9">
    <source>
        <dbReference type="SAM" id="MobiDB-lite"/>
    </source>
</evidence>
<dbReference type="InterPro" id="IPR010970">
    <property type="entry name" value="Cys_dSase_SufS"/>
</dbReference>
<evidence type="ECO:0000256" key="7">
    <source>
        <dbReference type="RuleBase" id="RU004504"/>
    </source>
</evidence>
<dbReference type="InterPro" id="IPR015424">
    <property type="entry name" value="PyrdxlP-dep_Trfase"/>
</dbReference>
<comment type="function">
    <text evidence="8">Catalyzes the removal of elemental sulfur and selenium atoms from L-cysteine, L-cystine, L-selenocysteine, and L-selenocystine to produce L-alanine.</text>
</comment>
<dbReference type="Gene3D" id="3.90.1150.10">
    <property type="entry name" value="Aspartate Aminotransferase, domain 1"/>
    <property type="match status" value="1"/>
</dbReference>
<evidence type="ECO:0000256" key="6">
    <source>
        <dbReference type="ARBA" id="ARBA00050776"/>
    </source>
</evidence>
<feature type="compositionally biased region" description="Low complexity" evidence="9">
    <location>
        <begin position="232"/>
        <end position="252"/>
    </location>
</feature>
<dbReference type="EC" id="2.8.1.7" evidence="3 8"/>
<feature type="compositionally biased region" description="Polar residues" evidence="9">
    <location>
        <begin position="279"/>
        <end position="292"/>
    </location>
</feature>
<feature type="region of interest" description="Disordered" evidence="9">
    <location>
        <begin position="202"/>
        <end position="292"/>
    </location>
</feature>
<proteinExistence type="inferred from homology"/>
<evidence type="ECO:0000256" key="3">
    <source>
        <dbReference type="ARBA" id="ARBA00012239"/>
    </source>
</evidence>
<evidence type="ECO:0000313" key="12">
    <source>
        <dbReference type="Proteomes" id="UP001317629"/>
    </source>
</evidence>
<dbReference type="SUPFAM" id="SSF53383">
    <property type="entry name" value="PLP-dependent transferases"/>
    <property type="match status" value="1"/>
</dbReference>
<feature type="domain" description="Aminotransferase class V" evidence="10">
    <location>
        <begin position="362"/>
        <end position="731"/>
    </location>
</feature>
<gene>
    <name evidence="11" type="ORF">SS37A_31510</name>
</gene>
<dbReference type="PANTHER" id="PTHR43586">
    <property type="entry name" value="CYSTEINE DESULFURASE"/>
    <property type="match status" value="1"/>
</dbReference>
<feature type="region of interest" description="Disordered" evidence="9">
    <location>
        <begin position="1"/>
        <end position="28"/>
    </location>
</feature>
<keyword evidence="12" id="KW-1185">Reference proteome</keyword>